<dbReference type="PANTHER" id="PTHR10903">
    <property type="entry name" value="GTPASE, IMAP FAMILY MEMBER-RELATED"/>
    <property type="match status" value="1"/>
</dbReference>
<evidence type="ECO:0000259" key="4">
    <source>
        <dbReference type="PROSITE" id="PS51720"/>
    </source>
</evidence>
<dbReference type="Ensembl" id="ENSXMAT00000033586.1">
    <property type="protein sequence ID" value="ENSXMAP00000037709.1"/>
    <property type="gene ID" value="ENSXMAG00000024683.1"/>
</dbReference>
<dbReference type="AlphaFoldDB" id="A0A3B5R356"/>
<dbReference type="STRING" id="8083.ENSXMAP00000037709"/>
<evidence type="ECO:0000256" key="1">
    <source>
        <dbReference type="ARBA" id="ARBA00008535"/>
    </source>
</evidence>
<reference evidence="5" key="4">
    <citation type="submission" date="2025-09" db="UniProtKB">
        <authorList>
            <consortium name="Ensembl"/>
        </authorList>
    </citation>
    <scope>IDENTIFICATION</scope>
    <source>
        <strain evidence="5">JP 163 A</strain>
    </source>
</reference>
<evidence type="ECO:0000256" key="2">
    <source>
        <dbReference type="ARBA" id="ARBA00022741"/>
    </source>
</evidence>
<dbReference type="InterPro" id="IPR006703">
    <property type="entry name" value="G_AIG1"/>
</dbReference>
<dbReference type="PANTHER" id="PTHR10903:SF188">
    <property type="entry name" value="GTPASE IMAP FAMILY MEMBER 2-LIKE-RELATED"/>
    <property type="match status" value="1"/>
</dbReference>
<protein>
    <submittedName>
        <fullName evidence="5">GTPase IMAP family member 7-like</fullName>
    </submittedName>
</protein>
<name>A0A3B5R356_XIPMA</name>
<sequence length="359" mass="40752">MLIVFTDKSSVVILGKGTSLKEAVITNFLEKDLDSLTNRKINAITVYETKELEFICTPDFETSHSEIKALFSDKQFYDMHLVVVERGLSPEDTWALIEELSKTTGVETENLFVVLPRQHQQVPESHYPFKFYTFDQLQSKLSELEKKSTASSSLPTVEGSKGRHPDTKVNLVLLGMTGTGKSACGNTIIGKKVFESKISSIPVTKECQKEEAQINFLNVRVIDTPDMFDDEMEKSAKGKHVKKCNELCESDPCVFVLVMHVSRFTDGERDILKKLEKMFGENVSKQTVILFTRGNDLWQAEISFRDFLHDCQDKLKEIVAKCDNRCVLFENSKSDPDQVDKLMNQVDLVLKNKKLSQSQ</sequence>
<reference evidence="5" key="3">
    <citation type="submission" date="2025-08" db="UniProtKB">
        <authorList>
            <consortium name="Ensembl"/>
        </authorList>
    </citation>
    <scope>IDENTIFICATION</scope>
    <source>
        <strain evidence="5">JP 163 A</strain>
    </source>
</reference>
<evidence type="ECO:0000256" key="3">
    <source>
        <dbReference type="ARBA" id="ARBA00023134"/>
    </source>
</evidence>
<dbReference type="InParanoid" id="A0A3B5R356"/>
<keyword evidence="6" id="KW-1185">Reference proteome</keyword>
<dbReference type="OMA" id="CEKDIME"/>
<dbReference type="PROSITE" id="PS51720">
    <property type="entry name" value="G_AIG1"/>
    <property type="match status" value="1"/>
</dbReference>
<reference evidence="6" key="1">
    <citation type="submission" date="2012-01" db="EMBL/GenBank/DDBJ databases">
        <authorList>
            <person name="Walter R."/>
            <person name="Schartl M."/>
            <person name="Warren W."/>
        </authorList>
    </citation>
    <scope>NUCLEOTIDE SEQUENCE [LARGE SCALE GENOMIC DNA]</scope>
    <source>
        <strain evidence="6">JP 163 A</strain>
    </source>
</reference>
<dbReference type="FunFam" id="3.40.50.300:FF:000366">
    <property type="entry name" value="GTPase, IMAP family member 2"/>
    <property type="match status" value="1"/>
</dbReference>
<keyword evidence="2" id="KW-0547">Nucleotide-binding</keyword>
<evidence type="ECO:0000313" key="6">
    <source>
        <dbReference type="Proteomes" id="UP000002852"/>
    </source>
</evidence>
<dbReference type="InterPro" id="IPR045058">
    <property type="entry name" value="GIMA/IAN/Toc"/>
</dbReference>
<dbReference type="InterPro" id="IPR027417">
    <property type="entry name" value="P-loop_NTPase"/>
</dbReference>
<reference evidence="6" key="2">
    <citation type="journal article" date="2013" name="Nat. Genet.">
        <title>The genome of the platyfish, Xiphophorus maculatus, provides insights into evolutionary adaptation and several complex traits.</title>
        <authorList>
            <person name="Schartl M."/>
            <person name="Walter R.B."/>
            <person name="Shen Y."/>
            <person name="Garcia T."/>
            <person name="Catchen J."/>
            <person name="Amores A."/>
            <person name="Braasch I."/>
            <person name="Chalopin D."/>
            <person name="Volff J.N."/>
            <person name="Lesch K.P."/>
            <person name="Bisazza A."/>
            <person name="Minx P."/>
            <person name="Hillier L."/>
            <person name="Wilson R.K."/>
            <person name="Fuerstenberg S."/>
            <person name="Boore J."/>
            <person name="Searle S."/>
            <person name="Postlethwait J.H."/>
            <person name="Warren W.C."/>
        </authorList>
    </citation>
    <scope>NUCLEOTIDE SEQUENCE [LARGE SCALE GENOMIC DNA]</scope>
    <source>
        <strain evidence="6">JP 163 A</strain>
    </source>
</reference>
<dbReference type="SUPFAM" id="SSF52540">
    <property type="entry name" value="P-loop containing nucleoside triphosphate hydrolases"/>
    <property type="match status" value="1"/>
</dbReference>
<dbReference type="Pfam" id="PF04548">
    <property type="entry name" value="AIG1"/>
    <property type="match status" value="1"/>
</dbReference>
<accession>A0A3B5R356</accession>
<dbReference type="Gene3D" id="3.40.50.300">
    <property type="entry name" value="P-loop containing nucleotide triphosphate hydrolases"/>
    <property type="match status" value="1"/>
</dbReference>
<keyword evidence="3" id="KW-0342">GTP-binding</keyword>
<comment type="similarity">
    <text evidence="1">Belongs to the TRAFAC class TrmE-Era-EngA-EngB-Septin-like GTPase superfamily. AIG1/Toc34/Toc159-like paraseptin GTPase family. IAN subfamily.</text>
</comment>
<organism evidence="5 6">
    <name type="scientific">Xiphophorus maculatus</name>
    <name type="common">Southern platyfish</name>
    <name type="synonym">Platypoecilus maculatus</name>
    <dbReference type="NCBI Taxonomy" id="8083"/>
    <lineage>
        <taxon>Eukaryota</taxon>
        <taxon>Metazoa</taxon>
        <taxon>Chordata</taxon>
        <taxon>Craniata</taxon>
        <taxon>Vertebrata</taxon>
        <taxon>Euteleostomi</taxon>
        <taxon>Actinopterygii</taxon>
        <taxon>Neopterygii</taxon>
        <taxon>Teleostei</taxon>
        <taxon>Neoteleostei</taxon>
        <taxon>Acanthomorphata</taxon>
        <taxon>Ovalentaria</taxon>
        <taxon>Atherinomorphae</taxon>
        <taxon>Cyprinodontiformes</taxon>
        <taxon>Poeciliidae</taxon>
        <taxon>Poeciliinae</taxon>
        <taxon>Xiphophorus</taxon>
    </lineage>
</organism>
<dbReference type="Proteomes" id="UP000002852">
    <property type="component" value="Unassembled WGS sequence"/>
</dbReference>
<dbReference type="GeneTree" id="ENSGT01140000282522"/>
<evidence type="ECO:0000313" key="5">
    <source>
        <dbReference type="Ensembl" id="ENSXMAP00000037709.1"/>
    </source>
</evidence>
<feature type="domain" description="AIG1-type G" evidence="4">
    <location>
        <begin position="166"/>
        <end position="359"/>
    </location>
</feature>
<dbReference type="GO" id="GO:0005525">
    <property type="term" value="F:GTP binding"/>
    <property type="evidence" value="ECO:0007669"/>
    <property type="project" value="UniProtKB-KW"/>
</dbReference>
<proteinExistence type="inferred from homology"/>